<comment type="caution">
    <text evidence="9">The sequence shown here is derived from an EMBL/GenBank/DDBJ whole genome shotgun (WGS) entry which is preliminary data.</text>
</comment>
<dbReference type="PRINTS" id="PR00359">
    <property type="entry name" value="BP450"/>
</dbReference>
<dbReference type="InterPro" id="IPR001128">
    <property type="entry name" value="Cyt_P450"/>
</dbReference>
<evidence type="ECO:0000313" key="9">
    <source>
        <dbReference type="EMBL" id="KUM96384.1"/>
    </source>
</evidence>
<evidence type="ECO:0000256" key="5">
    <source>
        <dbReference type="ARBA" id="ARBA00023004"/>
    </source>
</evidence>
<reference evidence="9 10" key="1">
    <citation type="submission" date="2015-10" db="EMBL/GenBank/DDBJ databases">
        <title>Draft genome sequence of Streptomyces yokosukanensis DSM 40224, type strain for the species Streptomyces yokosukanensis.</title>
        <authorList>
            <person name="Ruckert C."/>
            <person name="Winkler A."/>
            <person name="Kalinowski J."/>
            <person name="Kampfer P."/>
            <person name="Glaeser S."/>
        </authorList>
    </citation>
    <scope>NUCLEOTIDE SEQUENCE [LARGE SCALE GENOMIC DNA]</scope>
    <source>
        <strain evidence="9 10">DSM 40224</strain>
    </source>
</reference>
<evidence type="ECO:0000313" key="10">
    <source>
        <dbReference type="Proteomes" id="UP000053127"/>
    </source>
</evidence>
<accession>A0A101NN97</accession>
<dbReference type="STRING" id="67386.AQI95_42470"/>
<dbReference type="CDD" id="cd11030">
    <property type="entry name" value="CYP105-like"/>
    <property type="match status" value="1"/>
</dbReference>
<dbReference type="PANTHER" id="PTHR46696">
    <property type="entry name" value="P450, PUTATIVE (EUROFUNG)-RELATED"/>
    <property type="match status" value="1"/>
</dbReference>
<dbReference type="InterPro" id="IPR017972">
    <property type="entry name" value="Cyt_P450_CS"/>
</dbReference>
<dbReference type="PANTHER" id="PTHR46696:SF1">
    <property type="entry name" value="CYTOCHROME P450 YJIB-RELATED"/>
    <property type="match status" value="1"/>
</dbReference>
<sequence>MRVTQPAAAPLPTRRSCPFDPPREYEHLREREPISRLAFPDGKTGWLLTRHEDVRAVLADDRFSSDRLRASLPLRQPTIRPEDVKARAGMLISLDPPEHTRYRRLLTRYFTVRRMRALTPRIEQIVDDHLVAMERSGPPTDLVRAFALPIPSLVICELLGVPYADRGMFQGWMSTLLRIDVTDEDAFAARDALKDYMLDLVTTKRAHPDDALLSRLIAGEGAAQGLPDTALSDQELAGIGRLLLVAGHETTANMLALGTYALLRHPGQLKLLRERPASVDRAIEELLRYLTIVQFGTVRVAREDVEIAGRTVRAGETVVASLSAANRDPERFAHPARLDVARELNQHVAFGHGVHQCLGQQLARTEMRVAFPALFARFPTLRLAVDPERVPMRDDMFLYGVHELPLTWDR</sequence>
<keyword evidence="10" id="KW-1185">Reference proteome</keyword>
<dbReference type="Proteomes" id="UP000053127">
    <property type="component" value="Unassembled WGS sequence"/>
</dbReference>
<dbReference type="AlphaFoldDB" id="A0A101NN97"/>
<evidence type="ECO:0000256" key="2">
    <source>
        <dbReference type="ARBA" id="ARBA00022617"/>
    </source>
</evidence>
<feature type="region of interest" description="Disordered" evidence="8">
    <location>
        <begin position="1"/>
        <end position="22"/>
    </location>
</feature>
<dbReference type="GO" id="GO:0016705">
    <property type="term" value="F:oxidoreductase activity, acting on paired donors, with incorporation or reduction of molecular oxygen"/>
    <property type="evidence" value="ECO:0007669"/>
    <property type="project" value="InterPro"/>
</dbReference>
<evidence type="ECO:0000256" key="3">
    <source>
        <dbReference type="ARBA" id="ARBA00022723"/>
    </source>
</evidence>
<dbReference type="SUPFAM" id="SSF48264">
    <property type="entry name" value="Cytochrome P450"/>
    <property type="match status" value="1"/>
</dbReference>
<dbReference type="PRINTS" id="PR00385">
    <property type="entry name" value="P450"/>
</dbReference>
<protein>
    <submittedName>
        <fullName evidence="9">Cytochrome</fullName>
    </submittedName>
</protein>
<evidence type="ECO:0000256" key="8">
    <source>
        <dbReference type="SAM" id="MobiDB-lite"/>
    </source>
</evidence>
<dbReference type="OrthoDB" id="3664945at2"/>
<evidence type="ECO:0000256" key="4">
    <source>
        <dbReference type="ARBA" id="ARBA00023002"/>
    </source>
</evidence>
<dbReference type="RefSeq" id="WP_067136638.1">
    <property type="nucleotide sequence ID" value="NZ_JBFACD010000067.1"/>
</dbReference>
<evidence type="ECO:0000256" key="1">
    <source>
        <dbReference type="ARBA" id="ARBA00010617"/>
    </source>
</evidence>
<comment type="similarity">
    <text evidence="1 7">Belongs to the cytochrome P450 family.</text>
</comment>
<keyword evidence="3 7" id="KW-0479">Metal-binding</keyword>
<organism evidence="9 10">
    <name type="scientific">Streptomyces yokosukanensis</name>
    <dbReference type="NCBI Taxonomy" id="67386"/>
    <lineage>
        <taxon>Bacteria</taxon>
        <taxon>Bacillati</taxon>
        <taxon>Actinomycetota</taxon>
        <taxon>Actinomycetes</taxon>
        <taxon>Kitasatosporales</taxon>
        <taxon>Streptomycetaceae</taxon>
        <taxon>Streptomyces</taxon>
    </lineage>
</organism>
<dbReference type="EMBL" id="LMWN01000097">
    <property type="protein sequence ID" value="KUM96384.1"/>
    <property type="molecule type" value="Genomic_DNA"/>
</dbReference>
<dbReference type="InterPro" id="IPR002397">
    <property type="entry name" value="Cyt_P450_B"/>
</dbReference>
<dbReference type="Pfam" id="PF00067">
    <property type="entry name" value="p450"/>
    <property type="match status" value="1"/>
</dbReference>
<dbReference type="PROSITE" id="PS00086">
    <property type="entry name" value="CYTOCHROME_P450"/>
    <property type="match status" value="1"/>
</dbReference>
<dbReference type="InterPro" id="IPR036396">
    <property type="entry name" value="Cyt_P450_sf"/>
</dbReference>
<dbReference type="FunFam" id="1.10.630.10:FF:000018">
    <property type="entry name" value="Cytochrome P450 monooxygenase"/>
    <property type="match status" value="1"/>
</dbReference>
<name>A0A101NN97_9ACTN</name>
<gene>
    <name evidence="9" type="ORF">AQI95_42470</name>
</gene>
<keyword evidence="2 7" id="KW-0349">Heme</keyword>
<keyword evidence="4 7" id="KW-0560">Oxidoreductase</keyword>
<keyword evidence="6 7" id="KW-0503">Monooxygenase</keyword>
<proteinExistence type="inferred from homology"/>
<dbReference type="Gene3D" id="1.10.630.10">
    <property type="entry name" value="Cytochrome P450"/>
    <property type="match status" value="1"/>
</dbReference>
<evidence type="ECO:0000256" key="7">
    <source>
        <dbReference type="RuleBase" id="RU000461"/>
    </source>
</evidence>
<dbReference type="GO" id="GO:0005506">
    <property type="term" value="F:iron ion binding"/>
    <property type="evidence" value="ECO:0007669"/>
    <property type="project" value="InterPro"/>
</dbReference>
<evidence type="ECO:0000256" key="6">
    <source>
        <dbReference type="ARBA" id="ARBA00023033"/>
    </source>
</evidence>
<dbReference type="GO" id="GO:0020037">
    <property type="term" value="F:heme binding"/>
    <property type="evidence" value="ECO:0007669"/>
    <property type="project" value="InterPro"/>
</dbReference>
<keyword evidence="5 7" id="KW-0408">Iron</keyword>
<dbReference type="GO" id="GO:0004497">
    <property type="term" value="F:monooxygenase activity"/>
    <property type="evidence" value="ECO:0007669"/>
    <property type="project" value="UniProtKB-KW"/>
</dbReference>